<reference evidence="2 3" key="1">
    <citation type="submission" date="2019-10" db="EMBL/GenBank/DDBJ databases">
        <authorList>
            <person name="Palmer J.M."/>
        </authorList>
    </citation>
    <scope>NUCLEOTIDE SEQUENCE [LARGE SCALE GENOMIC DNA]</scope>
    <source>
        <strain evidence="2 3">TWF694</strain>
    </source>
</reference>
<dbReference type="Proteomes" id="UP001365542">
    <property type="component" value="Unassembled WGS sequence"/>
</dbReference>
<evidence type="ECO:0000313" key="2">
    <source>
        <dbReference type="EMBL" id="KAK6537819.1"/>
    </source>
</evidence>
<sequence length="322" mass="35281">MSSPPLCSNISLDDFEKILSQYPDVLKLVSVKKQPKKPKDGESKTLEEIDKWRDSVSERSGQQGGSKGKAKSDEKTLDSSTIMEIVNWKLKRGQFRPTILPLVASNSTKELESIVNKALSMPPPEQVTGQEAAEEDGDALVQVSAMIKHLTKLKGIGPATATAVLSTMFSDTIPMFSDEAFRWVMMDGSKSSGGWNRKIAYNAKEYAEFFGRVRTLCRRLTFENKGIAIGAGSVEKVGWVLGQQAALGLTNPAEKSPLVVEKQRDHGLFKGSESSKQGTSSGLETTENLSKTIAKRKEMSVSASEAPLRRSKRNRPGTQDRN</sequence>
<protein>
    <submittedName>
        <fullName evidence="2">Uncharacterized protein</fullName>
    </submittedName>
</protein>
<feature type="region of interest" description="Disordered" evidence="1">
    <location>
        <begin position="31"/>
        <end position="76"/>
    </location>
</feature>
<dbReference type="AlphaFoldDB" id="A0AAV9X6V7"/>
<dbReference type="PANTHER" id="PTHR21521:SF0">
    <property type="entry name" value="AMUN, ISOFORM A"/>
    <property type="match status" value="1"/>
</dbReference>
<dbReference type="PANTHER" id="PTHR21521">
    <property type="entry name" value="AMUN, ISOFORM A"/>
    <property type="match status" value="1"/>
</dbReference>
<feature type="compositionally biased region" description="Polar residues" evidence="1">
    <location>
        <begin position="272"/>
        <end position="291"/>
    </location>
</feature>
<dbReference type="GO" id="GO:0003824">
    <property type="term" value="F:catalytic activity"/>
    <property type="evidence" value="ECO:0007669"/>
    <property type="project" value="InterPro"/>
</dbReference>
<keyword evidence="3" id="KW-1185">Reference proteome</keyword>
<dbReference type="EMBL" id="JAVHJO010000008">
    <property type="protein sequence ID" value="KAK6537819.1"/>
    <property type="molecule type" value="Genomic_DNA"/>
</dbReference>
<evidence type="ECO:0000256" key="1">
    <source>
        <dbReference type="SAM" id="MobiDB-lite"/>
    </source>
</evidence>
<name>A0AAV9X6V7_9PEZI</name>
<comment type="caution">
    <text evidence="2">The sequence shown here is derived from an EMBL/GenBank/DDBJ whole genome shotgun (WGS) entry which is preliminary data.</text>
</comment>
<evidence type="ECO:0000313" key="3">
    <source>
        <dbReference type="Proteomes" id="UP001365542"/>
    </source>
</evidence>
<feature type="compositionally biased region" description="Basic and acidic residues" evidence="1">
    <location>
        <begin position="37"/>
        <end position="57"/>
    </location>
</feature>
<proteinExistence type="predicted"/>
<accession>A0AAV9X6V7</accession>
<gene>
    <name evidence="2" type="ORF">TWF694_010722</name>
</gene>
<dbReference type="SUPFAM" id="SSF48150">
    <property type="entry name" value="DNA-glycosylase"/>
    <property type="match status" value="1"/>
</dbReference>
<organism evidence="2 3">
    <name type="scientific">Orbilia ellipsospora</name>
    <dbReference type="NCBI Taxonomy" id="2528407"/>
    <lineage>
        <taxon>Eukaryota</taxon>
        <taxon>Fungi</taxon>
        <taxon>Dikarya</taxon>
        <taxon>Ascomycota</taxon>
        <taxon>Pezizomycotina</taxon>
        <taxon>Orbiliomycetes</taxon>
        <taxon>Orbiliales</taxon>
        <taxon>Orbiliaceae</taxon>
        <taxon>Orbilia</taxon>
    </lineage>
</organism>
<feature type="region of interest" description="Disordered" evidence="1">
    <location>
        <begin position="268"/>
        <end position="322"/>
    </location>
</feature>
<dbReference type="GO" id="GO:0006281">
    <property type="term" value="P:DNA repair"/>
    <property type="evidence" value="ECO:0007669"/>
    <property type="project" value="InterPro"/>
</dbReference>
<dbReference type="InterPro" id="IPR011257">
    <property type="entry name" value="DNA_glycosylase"/>
</dbReference>